<accession>A1ZJ24</accession>
<comment type="caution">
    <text evidence="1">The sequence shown here is derived from an EMBL/GenBank/DDBJ whole genome shotgun (WGS) entry which is preliminary data.</text>
</comment>
<protein>
    <submittedName>
        <fullName evidence="1">Uncharacterized protein</fullName>
    </submittedName>
</protein>
<evidence type="ECO:0000313" key="1">
    <source>
        <dbReference type="EMBL" id="EAY29560.1"/>
    </source>
</evidence>
<dbReference type="RefSeq" id="WP_002695975.1">
    <property type="nucleotide sequence ID" value="NZ_AAWS01000010.1"/>
</dbReference>
<keyword evidence="2" id="KW-1185">Reference proteome</keyword>
<proteinExistence type="predicted"/>
<sequence>MGGNLFKLGRLPRADYKQIETELKVYLDQKFGQHYRIPRYYANKPDFGDLDIVVSSAGIANNWDHMQKEIVQDLGISRYKSAGAVFSTVYKNFQVDFFVRNHQYFETTYNFLSFNDIGNLIGRIFKRFNLKYGEQGLQYVFRRADHHYQKDIEVSKDAAKIMGFLELDFAHWQRGFASKAEMFDWVVACPYFSVKPYIEMSNKMEKRAKERPTIQAFLEYLEAQHIDKTYDFDEKDAYLSVIEAYFPEADLLAHIANEKEREKYVLAIKAKYNGRLIMELFPTLKGKALGDFMKAFQAQWQDYEKALYAMTPEEIVDHLKAFYT</sequence>
<reference evidence="1 2" key="1">
    <citation type="submission" date="2007-01" db="EMBL/GenBank/DDBJ databases">
        <authorList>
            <person name="Haygood M."/>
            <person name="Podell S."/>
            <person name="Anderson C."/>
            <person name="Hopkinson B."/>
            <person name="Roe K."/>
            <person name="Barbeau K."/>
            <person name="Gaasterland T."/>
            <person name="Ferriera S."/>
            <person name="Johnson J."/>
            <person name="Kravitz S."/>
            <person name="Beeson K."/>
            <person name="Sutton G."/>
            <person name="Rogers Y.-H."/>
            <person name="Friedman R."/>
            <person name="Frazier M."/>
            <person name="Venter J.C."/>
        </authorList>
    </citation>
    <scope>NUCLEOTIDE SEQUENCE [LARGE SCALE GENOMIC DNA]</scope>
    <source>
        <strain evidence="1 2">ATCC 23134</strain>
    </source>
</reference>
<dbReference type="EMBL" id="AAWS01000010">
    <property type="protein sequence ID" value="EAY29560.1"/>
    <property type="molecule type" value="Genomic_DNA"/>
</dbReference>
<evidence type="ECO:0000313" key="2">
    <source>
        <dbReference type="Proteomes" id="UP000004095"/>
    </source>
</evidence>
<dbReference type="eggNOG" id="ENOG502Z99K">
    <property type="taxonomic scope" value="Bacteria"/>
</dbReference>
<dbReference type="OrthoDB" id="57137at2"/>
<dbReference type="Proteomes" id="UP000004095">
    <property type="component" value="Unassembled WGS sequence"/>
</dbReference>
<name>A1ZJ24_MICM2</name>
<gene>
    <name evidence="1" type="ORF">M23134_00444</name>
</gene>
<dbReference type="AlphaFoldDB" id="A1ZJ24"/>
<organism evidence="1 2">
    <name type="scientific">Microscilla marina ATCC 23134</name>
    <dbReference type="NCBI Taxonomy" id="313606"/>
    <lineage>
        <taxon>Bacteria</taxon>
        <taxon>Pseudomonadati</taxon>
        <taxon>Bacteroidota</taxon>
        <taxon>Cytophagia</taxon>
        <taxon>Cytophagales</taxon>
        <taxon>Microscillaceae</taxon>
        <taxon>Microscilla</taxon>
    </lineage>
</organism>